<proteinExistence type="predicted"/>
<protein>
    <submittedName>
        <fullName evidence="2">Uncharacterized protein</fullName>
    </submittedName>
</protein>
<organism evidence="2 3">
    <name type="scientific">Rhizoctonia solani</name>
    <dbReference type="NCBI Taxonomy" id="456999"/>
    <lineage>
        <taxon>Eukaryota</taxon>
        <taxon>Fungi</taxon>
        <taxon>Dikarya</taxon>
        <taxon>Basidiomycota</taxon>
        <taxon>Agaricomycotina</taxon>
        <taxon>Agaricomycetes</taxon>
        <taxon>Cantharellales</taxon>
        <taxon>Ceratobasidiaceae</taxon>
        <taxon>Rhizoctonia</taxon>
    </lineage>
</organism>
<dbReference type="Proteomes" id="UP000663846">
    <property type="component" value="Unassembled WGS sequence"/>
</dbReference>
<reference evidence="2" key="1">
    <citation type="submission" date="2021-01" db="EMBL/GenBank/DDBJ databases">
        <authorList>
            <person name="Kaushik A."/>
        </authorList>
    </citation>
    <scope>NUCLEOTIDE SEQUENCE</scope>
    <source>
        <strain evidence="2">AG1-1C</strain>
    </source>
</reference>
<feature type="compositionally biased region" description="Low complexity" evidence="1">
    <location>
        <begin position="652"/>
        <end position="666"/>
    </location>
</feature>
<evidence type="ECO:0000313" key="2">
    <source>
        <dbReference type="EMBL" id="CAE6466579.1"/>
    </source>
</evidence>
<accession>A0A8H3GU91</accession>
<gene>
    <name evidence="2" type="ORF">RDB_LOCUS168230</name>
</gene>
<comment type="caution">
    <text evidence="2">The sequence shown here is derived from an EMBL/GenBank/DDBJ whole genome shotgun (WGS) entry which is preliminary data.</text>
</comment>
<dbReference type="EMBL" id="CAJMWS010000857">
    <property type="protein sequence ID" value="CAE6466579.1"/>
    <property type="molecule type" value="Genomic_DNA"/>
</dbReference>
<evidence type="ECO:0000256" key="1">
    <source>
        <dbReference type="SAM" id="MobiDB-lite"/>
    </source>
</evidence>
<evidence type="ECO:0000313" key="3">
    <source>
        <dbReference type="Proteomes" id="UP000663846"/>
    </source>
</evidence>
<name>A0A8H3GU91_9AGAM</name>
<dbReference type="AlphaFoldDB" id="A0A8H3GU91"/>
<sequence>MAREIKLYEACNRLQGPVMDWCNRLYCTEVQLLDLYLPIHAHPIKPDSSVIITLSDGSVYSLKRKAKSFRGLIPEFVDTIEPLTTPPLTGPKHPPAVVNMKFKAGHFPSLHFILRACYGLQTHHGLFRASAIVADSDFFAIAITLNVARKCIHRGGFGCTPTSSGSPLKRLWHDVCTLIQNEDYTFWGDTIAEHTKNITRELVYKVARDNVAALLNQDEPQLQSMAASVVSRTEIISKRKELAEPTLWDEAWEKRWKETWNGHEERVFMDPATEPTSFLNQMVSKNALRPGVNGRAPGGIAGRTVSRIPVSNEDIFLLNTPLKGLHVHPELRPSSESKGKEREVNNVDRAEWANNNESPLECLQSSKFDRLNPSYHEMFKPKIWPGYGLLSTEQDENNNVIWASPREVAIEMAWQKAWNLSVAKGKRAAEDIMIEEKKIDTSQWANVNIQDESQNTDVLTAPRKTGRKFLFQKHRPIKNVSHLVSRVRRRSKIITSHTHNQLSLELVAPAPQPTQPAQSDPIRVIPPHNVGLPQSSVVEEEHSSTPHASPTRNFGRILSDALLSPPIPLDSDDENAFQLSVQERRYLERKEAARINGKEAVKIFRGEARWGPKPPNGGSEGAWRLMNPEIHFKPTLEMFVDQEVPILQAVEPNQPKQQNNPQPAAKLDSARKRFEETWEKAWKQSWDAAWEAVWEATWNAAVARGVEFGAELVLDNDPSLVRGKYQELRGRKSYKAVVEALGNKTGLETLEQFRIMMKELYHLYESLHHTVSDSRDNRAEIIVKEFQKASPNSSGPSLI</sequence>
<feature type="region of interest" description="Disordered" evidence="1">
    <location>
        <begin position="651"/>
        <end position="670"/>
    </location>
</feature>